<evidence type="ECO:0000313" key="2">
    <source>
        <dbReference type="EMBL" id="GAP19798.1"/>
    </source>
</evidence>
<evidence type="ECO:0000313" key="3">
    <source>
        <dbReference type="EMBL" id="GAP19799.1"/>
    </source>
</evidence>
<keyword evidence="1" id="KW-0732">Signal</keyword>
<dbReference type="AlphaFoldDB" id="A0A0M8JR77"/>
<reference evidence="2" key="1">
    <citation type="journal article" date="2015" name="Genome Announc.">
        <title>Draft Genome Sequences of Anaerolinea thermolimosa IMO-1, Bellilinea caldifistulae GOMI-1, Leptolinea tardivitalis YMTK-2, Levilinea saccharolytica KIBI-1, Longilinea arvoryzae KOME-1, Previously Described as Members of the Class Anaerolineae (Chloroflexi).</title>
        <authorList>
            <person name="Matsuura N."/>
            <person name="Tourlousse M.D."/>
            <person name="Ohashi A."/>
            <person name="Hugenholtz P."/>
            <person name="Sekiguchi Y."/>
        </authorList>
    </citation>
    <scope>NUCLEOTIDE SEQUENCE</scope>
    <source>
        <strain evidence="2">KIBI-1</strain>
    </source>
</reference>
<protein>
    <submittedName>
        <fullName evidence="2">Uncharacterized protein</fullName>
    </submittedName>
</protein>
<feature type="chain" id="PRO_5007418359" evidence="1">
    <location>
        <begin position="24"/>
        <end position="52"/>
    </location>
</feature>
<dbReference type="PROSITE" id="PS51257">
    <property type="entry name" value="PROKAR_LIPOPROTEIN"/>
    <property type="match status" value="1"/>
</dbReference>
<organism evidence="2">
    <name type="scientific">Levilinea saccharolytica</name>
    <dbReference type="NCBI Taxonomy" id="229921"/>
    <lineage>
        <taxon>Bacteria</taxon>
        <taxon>Bacillati</taxon>
        <taxon>Chloroflexota</taxon>
        <taxon>Anaerolineae</taxon>
        <taxon>Anaerolineales</taxon>
        <taxon>Anaerolineaceae</taxon>
        <taxon>Levilinea</taxon>
    </lineage>
</organism>
<sequence length="52" mass="5116">MHKNRFAILIGLLALLASTLACSLPIAGQDEGATPGEIATAVAISPGVAPSS</sequence>
<dbReference type="EMBL" id="DF967976">
    <property type="protein sequence ID" value="GAP19798.1"/>
    <property type="molecule type" value="Genomic_DNA"/>
</dbReference>
<name>A0A0M8JR77_9CHLR</name>
<dbReference type="EMBL" id="DF967976">
    <property type="protein sequence ID" value="GAP19799.1"/>
    <property type="molecule type" value="Genomic_DNA"/>
</dbReference>
<feature type="signal peptide" evidence="1">
    <location>
        <begin position="1"/>
        <end position="23"/>
    </location>
</feature>
<evidence type="ECO:0000256" key="1">
    <source>
        <dbReference type="SAM" id="SignalP"/>
    </source>
</evidence>
<gene>
    <name evidence="2" type="ORF">LSAC_03711</name>
    <name evidence="3" type="ORF">LSAC_03712</name>
</gene>
<accession>A0A0M8JR77</accession>
<proteinExistence type="predicted"/>
<dbReference type="RefSeq" id="WP_161542452.1">
    <property type="nucleotide sequence ID" value="NZ_BBXZ01000195.1"/>
</dbReference>